<comment type="caution">
    <text evidence="2">The sequence shown here is derived from an EMBL/GenBank/DDBJ whole genome shotgun (WGS) entry which is preliminary data.</text>
</comment>
<organism evidence="2">
    <name type="scientific">human gut metagenome</name>
    <dbReference type="NCBI Taxonomy" id="408170"/>
    <lineage>
        <taxon>unclassified sequences</taxon>
        <taxon>metagenomes</taxon>
        <taxon>organismal metagenomes</taxon>
    </lineage>
</organism>
<protein>
    <submittedName>
        <fullName evidence="2">Uncharacterized protein</fullName>
    </submittedName>
</protein>
<evidence type="ECO:0000256" key="1">
    <source>
        <dbReference type="SAM" id="MobiDB-lite"/>
    </source>
</evidence>
<feature type="region of interest" description="Disordered" evidence="1">
    <location>
        <begin position="15"/>
        <end position="37"/>
    </location>
</feature>
<dbReference type="AlphaFoldDB" id="K1TAD2"/>
<feature type="compositionally biased region" description="Gly residues" evidence="1">
    <location>
        <begin position="27"/>
        <end position="37"/>
    </location>
</feature>
<sequence length="208" mass="21024">MLLAAFAAAGVVAPGCSEGGPEPDAGPGAGSGGDGSGSGPLFVAVRTADYESEGGPVAGDDAAGRLRACLFEQGRMTAVYDAADDAQAGVGFRLDRTTGDRLYVLSGDAAMPDLEALCQAGTTEREWLALTAGTAEGLPLRFFSGHGDLTGAAAPEVVLTRGTARLDLHIRVVGTASVERLTLDGAALHTPLFGDEAFAPTQRGEVSF</sequence>
<feature type="compositionally biased region" description="Low complexity" evidence="1">
    <location>
        <begin position="15"/>
        <end position="26"/>
    </location>
</feature>
<name>K1TAD2_9ZZZZ</name>
<reference evidence="2" key="1">
    <citation type="journal article" date="2013" name="Environ. Microbiol.">
        <title>Microbiota from the distal guts of lean and obese adolescents exhibit partial functional redundancy besides clear differences in community structure.</title>
        <authorList>
            <person name="Ferrer M."/>
            <person name="Ruiz A."/>
            <person name="Lanza F."/>
            <person name="Haange S.B."/>
            <person name="Oberbach A."/>
            <person name="Till H."/>
            <person name="Bargiela R."/>
            <person name="Campoy C."/>
            <person name="Segura M.T."/>
            <person name="Richter M."/>
            <person name="von Bergen M."/>
            <person name="Seifert J."/>
            <person name="Suarez A."/>
        </authorList>
    </citation>
    <scope>NUCLEOTIDE SEQUENCE</scope>
</reference>
<feature type="non-terminal residue" evidence="2">
    <location>
        <position position="208"/>
    </location>
</feature>
<evidence type="ECO:0000313" key="2">
    <source>
        <dbReference type="EMBL" id="EKC56286.1"/>
    </source>
</evidence>
<dbReference type="EMBL" id="AJWY01010165">
    <property type="protein sequence ID" value="EKC56286.1"/>
    <property type="molecule type" value="Genomic_DNA"/>
</dbReference>
<accession>K1TAD2</accession>
<proteinExistence type="predicted"/>
<gene>
    <name evidence="2" type="ORF">LEA_14909</name>
</gene>